<dbReference type="SUPFAM" id="SSF55729">
    <property type="entry name" value="Acyl-CoA N-acyltransferases (Nat)"/>
    <property type="match status" value="1"/>
</dbReference>
<evidence type="ECO:0000313" key="3">
    <source>
        <dbReference type="Proteomes" id="UP000317940"/>
    </source>
</evidence>
<dbReference type="EMBL" id="VIWT01000003">
    <property type="protein sequence ID" value="TWF90255.1"/>
    <property type="molecule type" value="Genomic_DNA"/>
</dbReference>
<dbReference type="InterPro" id="IPR000182">
    <property type="entry name" value="GNAT_dom"/>
</dbReference>
<organism evidence="2 3">
    <name type="scientific">Kitasatospora viridis</name>
    <dbReference type="NCBI Taxonomy" id="281105"/>
    <lineage>
        <taxon>Bacteria</taxon>
        <taxon>Bacillati</taxon>
        <taxon>Actinomycetota</taxon>
        <taxon>Actinomycetes</taxon>
        <taxon>Kitasatosporales</taxon>
        <taxon>Streptomycetaceae</taxon>
        <taxon>Kitasatospora</taxon>
    </lineage>
</organism>
<dbReference type="Gene3D" id="3.40.630.30">
    <property type="match status" value="1"/>
</dbReference>
<dbReference type="PROSITE" id="PS51186">
    <property type="entry name" value="GNAT"/>
    <property type="match status" value="1"/>
</dbReference>
<keyword evidence="3" id="KW-1185">Reference proteome</keyword>
<gene>
    <name evidence="2" type="ORF">FHX73_13299</name>
</gene>
<feature type="domain" description="N-acetyltransferase" evidence="1">
    <location>
        <begin position="182"/>
        <end position="319"/>
    </location>
</feature>
<dbReference type="RefSeq" id="WP_246214017.1">
    <property type="nucleotide sequence ID" value="NZ_BAAAMZ010000001.1"/>
</dbReference>
<dbReference type="AlphaFoldDB" id="A0A561TT08"/>
<accession>A0A561TT08</accession>
<reference evidence="2 3" key="1">
    <citation type="submission" date="2019-06" db="EMBL/GenBank/DDBJ databases">
        <title>Sequencing the genomes of 1000 actinobacteria strains.</title>
        <authorList>
            <person name="Klenk H.-P."/>
        </authorList>
    </citation>
    <scope>NUCLEOTIDE SEQUENCE [LARGE SCALE GENOMIC DNA]</scope>
    <source>
        <strain evidence="2 3">DSM 44826</strain>
    </source>
</reference>
<proteinExistence type="predicted"/>
<sequence length="319" mass="35132">MHFRPTAAVDRDRDLDLVLDWHVAEPVGWITADRHRAESAARRLRPEWTWLAEQDGRVLGRALWWGRSDSDRPIVLDCLSVHPSVADPAALAAELLAAAHRTFAAQGLATAPEYNIMLPHEDPLDEAARAAAVAWRVDAAARVGLTRRIDRLRFEWTPEAGAPDPSDRLVFTAEPDDEAFVDVFRQVARGSLDQETIANLASLGEDATARDDLAFYLACPGERDWWRIARTPDGRLAGFAIPSRTPTGPNVGYLGVVPELRGRRYIDDILAEITRSHIERGATRITATTDTANAPMAAAFHRAGYRVSETRVILAAPAA</sequence>
<dbReference type="InterPro" id="IPR016181">
    <property type="entry name" value="Acyl_CoA_acyltransferase"/>
</dbReference>
<protein>
    <recommendedName>
        <fullName evidence="1">N-acetyltransferase domain-containing protein</fullName>
    </recommendedName>
</protein>
<dbReference type="Proteomes" id="UP000317940">
    <property type="component" value="Unassembled WGS sequence"/>
</dbReference>
<evidence type="ECO:0000313" key="2">
    <source>
        <dbReference type="EMBL" id="TWF90255.1"/>
    </source>
</evidence>
<dbReference type="GO" id="GO:0016747">
    <property type="term" value="F:acyltransferase activity, transferring groups other than amino-acyl groups"/>
    <property type="evidence" value="ECO:0007669"/>
    <property type="project" value="InterPro"/>
</dbReference>
<evidence type="ECO:0000259" key="1">
    <source>
        <dbReference type="PROSITE" id="PS51186"/>
    </source>
</evidence>
<name>A0A561TT08_9ACTN</name>
<comment type="caution">
    <text evidence="2">The sequence shown here is derived from an EMBL/GenBank/DDBJ whole genome shotgun (WGS) entry which is preliminary data.</text>
</comment>